<evidence type="ECO:0000313" key="2">
    <source>
        <dbReference type="Proteomes" id="UP000259273"/>
    </source>
</evidence>
<comment type="caution">
    <text evidence="1">The sequence shown here is derived from an EMBL/GenBank/DDBJ whole genome shotgun (WGS) entry which is preliminary data.</text>
</comment>
<dbReference type="AlphaFoldDB" id="A0A3C1KL95"/>
<feature type="non-terminal residue" evidence="1">
    <location>
        <position position="60"/>
    </location>
</feature>
<reference evidence="1 2" key="1">
    <citation type="journal article" date="2018" name="Nat. Biotechnol.">
        <title>A standardized bacterial taxonomy based on genome phylogeny substantially revises the tree of life.</title>
        <authorList>
            <person name="Parks D.H."/>
            <person name="Chuvochina M."/>
            <person name="Waite D.W."/>
            <person name="Rinke C."/>
            <person name="Skarshewski A."/>
            <person name="Chaumeil P.A."/>
            <person name="Hugenholtz P."/>
        </authorList>
    </citation>
    <scope>NUCLEOTIDE SEQUENCE [LARGE SCALE GENOMIC DNA]</scope>
    <source>
        <strain evidence="1">UBA9158</strain>
    </source>
</reference>
<protein>
    <submittedName>
        <fullName evidence="1">TIGR03756 family integrating conjugative element protein</fullName>
    </submittedName>
</protein>
<dbReference type="Proteomes" id="UP000259273">
    <property type="component" value="Unassembled WGS sequence"/>
</dbReference>
<gene>
    <name evidence="1" type="ORF">DCP75_06800</name>
</gene>
<evidence type="ECO:0000313" key="1">
    <source>
        <dbReference type="EMBL" id="HAN27415.1"/>
    </source>
</evidence>
<feature type="non-terminal residue" evidence="1">
    <location>
        <position position="1"/>
    </location>
</feature>
<sequence>LDHRNLIFRETDAIGHPLNLLPAATGTDGLFCPSQATPLVPYFQSGLDALAWRLEVPEML</sequence>
<name>A0A3C1KL95_9GAMM</name>
<proteinExistence type="predicted"/>
<organism evidence="1 2">
    <name type="scientific">Haliea salexigens</name>
    <dbReference type="NCBI Taxonomy" id="287487"/>
    <lineage>
        <taxon>Bacteria</taxon>
        <taxon>Pseudomonadati</taxon>
        <taxon>Pseudomonadota</taxon>
        <taxon>Gammaproteobacteria</taxon>
        <taxon>Cellvibrionales</taxon>
        <taxon>Halieaceae</taxon>
        <taxon>Haliea</taxon>
    </lineage>
</organism>
<accession>A0A3C1KL95</accession>
<dbReference type="EMBL" id="DMND01000095">
    <property type="protein sequence ID" value="HAN27415.1"/>
    <property type="molecule type" value="Genomic_DNA"/>
</dbReference>